<dbReference type="CDD" id="cd12148">
    <property type="entry name" value="fungal_TF_MHR"/>
    <property type="match status" value="1"/>
</dbReference>
<dbReference type="InterPro" id="IPR050987">
    <property type="entry name" value="AtrR-like"/>
</dbReference>
<evidence type="ECO:0000313" key="6">
    <source>
        <dbReference type="Proteomes" id="UP000799778"/>
    </source>
</evidence>
<gene>
    <name evidence="5" type="ORF">BU24DRAFT_386428</name>
</gene>
<dbReference type="AlphaFoldDB" id="A0A6A5Y1X0"/>
<dbReference type="PROSITE" id="PS50048">
    <property type="entry name" value="ZN2_CY6_FUNGAL_2"/>
    <property type="match status" value="1"/>
</dbReference>
<name>A0A6A5Y1X0_9PLEO</name>
<dbReference type="GeneID" id="54282318"/>
<dbReference type="Pfam" id="PF04082">
    <property type="entry name" value="Fungal_trans"/>
    <property type="match status" value="1"/>
</dbReference>
<feature type="region of interest" description="Disordered" evidence="3">
    <location>
        <begin position="192"/>
        <end position="214"/>
    </location>
</feature>
<keyword evidence="2" id="KW-0539">Nucleus</keyword>
<dbReference type="SMART" id="SM00066">
    <property type="entry name" value="GAL4"/>
    <property type="match status" value="1"/>
</dbReference>
<dbReference type="GO" id="GO:0000981">
    <property type="term" value="F:DNA-binding transcription factor activity, RNA polymerase II-specific"/>
    <property type="evidence" value="ECO:0007669"/>
    <property type="project" value="InterPro"/>
</dbReference>
<dbReference type="PROSITE" id="PS00463">
    <property type="entry name" value="ZN2_CY6_FUNGAL_1"/>
    <property type="match status" value="1"/>
</dbReference>
<accession>A0A6A5Y1X0</accession>
<dbReference type="SMART" id="SM00906">
    <property type="entry name" value="Fungal_trans"/>
    <property type="match status" value="1"/>
</dbReference>
<reference evidence="5" key="1">
    <citation type="journal article" date="2020" name="Stud. Mycol.">
        <title>101 Dothideomycetes genomes: a test case for predicting lifestyles and emergence of pathogens.</title>
        <authorList>
            <person name="Haridas S."/>
            <person name="Albert R."/>
            <person name="Binder M."/>
            <person name="Bloem J."/>
            <person name="Labutti K."/>
            <person name="Salamov A."/>
            <person name="Andreopoulos B."/>
            <person name="Baker S."/>
            <person name="Barry K."/>
            <person name="Bills G."/>
            <person name="Bluhm B."/>
            <person name="Cannon C."/>
            <person name="Castanera R."/>
            <person name="Culley D."/>
            <person name="Daum C."/>
            <person name="Ezra D."/>
            <person name="Gonzalez J."/>
            <person name="Henrissat B."/>
            <person name="Kuo A."/>
            <person name="Liang C."/>
            <person name="Lipzen A."/>
            <person name="Lutzoni F."/>
            <person name="Magnuson J."/>
            <person name="Mondo S."/>
            <person name="Nolan M."/>
            <person name="Ohm R."/>
            <person name="Pangilinan J."/>
            <person name="Park H.-J."/>
            <person name="Ramirez L."/>
            <person name="Alfaro M."/>
            <person name="Sun H."/>
            <person name="Tritt A."/>
            <person name="Yoshinaga Y."/>
            <person name="Zwiers L.-H."/>
            <person name="Turgeon B."/>
            <person name="Goodwin S."/>
            <person name="Spatafora J."/>
            <person name="Crous P."/>
            <person name="Grigoriev I."/>
        </authorList>
    </citation>
    <scope>NUCLEOTIDE SEQUENCE</scope>
    <source>
        <strain evidence="5">CBS 175.79</strain>
    </source>
</reference>
<feature type="compositionally biased region" description="Basic and acidic residues" evidence="3">
    <location>
        <begin position="8"/>
        <end position="18"/>
    </location>
</feature>
<organism evidence="5 6">
    <name type="scientific">Aaosphaeria arxii CBS 175.79</name>
    <dbReference type="NCBI Taxonomy" id="1450172"/>
    <lineage>
        <taxon>Eukaryota</taxon>
        <taxon>Fungi</taxon>
        <taxon>Dikarya</taxon>
        <taxon>Ascomycota</taxon>
        <taxon>Pezizomycotina</taxon>
        <taxon>Dothideomycetes</taxon>
        <taxon>Pleosporomycetidae</taxon>
        <taxon>Pleosporales</taxon>
        <taxon>Pleosporales incertae sedis</taxon>
        <taxon>Aaosphaeria</taxon>
    </lineage>
</organism>
<evidence type="ECO:0000256" key="3">
    <source>
        <dbReference type="SAM" id="MobiDB-lite"/>
    </source>
</evidence>
<evidence type="ECO:0000259" key="4">
    <source>
        <dbReference type="PROSITE" id="PS50048"/>
    </source>
</evidence>
<dbReference type="PANTHER" id="PTHR46910:SF5">
    <property type="entry name" value="ZN(II)2CYS6 TRANSCRIPTION FACTOR (EUROFUNG)"/>
    <property type="match status" value="1"/>
</dbReference>
<dbReference type="Gene3D" id="4.10.240.10">
    <property type="entry name" value="Zn(2)-C6 fungal-type DNA-binding domain"/>
    <property type="match status" value="1"/>
</dbReference>
<dbReference type="CDD" id="cd00067">
    <property type="entry name" value="GAL4"/>
    <property type="match status" value="1"/>
</dbReference>
<protein>
    <recommendedName>
        <fullName evidence="4">Zn(2)-C6 fungal-type domain-containing protein</fullName>
    </recommendedName>
</protein>
<feature type="domain" description="Zn(2)-C6 fungal-type" evidence="4">
    <location>
        <begin position="41"/>
        <end position="70"/>
    </location>
</feature>
<dbReference type="Pfam" id="PF00172">
    <property type="entry name" value="Zn_clus"/>
    <property type="match status" value="1"/>
</dbReference>
<keyword evidence="1" id="KW-0479">Metal-binding</keyword>
<dbReference type="GO" id="GO:0006351">
    <property type="term" value="P:DNA-templated transcription"/>
    <property type="evidence" value="ECO:0007669"/>
    <property type="project" value="InterPro"/>
</dbReference>
<dbReference type="EMBL" id="ML978067">
    <property type="protein sequence ID" value="KAF2019492.1"/>
    <property type="molecule type" value="Genomic_DNA"/>
</dbReference>
<dbReference type="GO" id="GO:0003677">
    <property type="term" value="F:DNA binding"/>
    <property type="evidence" value="ECO:0007669"/>
    <property type="project" value="InterPro"/>
</dbReference>
<dbReference type="InterPro" id="IPR007219">
    <property type="entry name" value="XnlR_reg_dom"/>
</dbReference>
<evidence type="ECO:0000313" key="5">
    <source>
        <dbReference type="EMBL" id="KAF2019492.1"/>
    </source>
</evidence>
<dbReference type="Proteomes" id="UP000799778">
    <property type="component" value="Unassembled WGS sequence"/>
</dbReference>
<dbReference type="GO" id="GO:0008270">
    <property type="term" value="F:zinc ion binding"/>
    <property type="evidence" value="ECO:0007669"/>
    <property type="project" value="InterPro"/>
</dbReference>
<dbReference type="PANTHER" id="PTHR46910">
    <property type="entry name" value="TRANSCRIPTION FACTOR PDR1"/>
    <property type="match status" value="1"/>
</dbReference>
<dbReference type="RefSeq" id="XP_033387831.1">
    <property type="nucleotide sequence ID" value="XM_033524921.1"/>
</dbReference>
<evidence type="ECO:0000256" key="1">
    <source>
        <dbReference type="ARBA" id="ARBA00022723"/>
    </source>
</evidence>
<dbReference type="InterPro" id="IPR001138">
    <property type="entry name" value="Zn2Cys6_DnaBD"/>
</dbReference>
<dbReference type="InterPro" id="IPR036864">
    <property type="entry name" value="Zn2-C6_fun-type_DNA-bd_sf"/>
</dbReference>
<dbReference type="SUPFAM" id="SSF57701">
    <property type="entry name" value="Zn2/Cys6 DNA-binding domain"/>
    <property type="match status" value="1"/>
</dbReference>
<dbReference type="OrthoDB" id="103819at2759"/>
<sequence>MSSQSVKPGHEDVLRDNEEICSDEDNDATHDSGGPHVSKVACDRCRRRKIKCDRHKPCNQCLRVSSRCSFPEPQERARRQRVLISSLYERRIEHITQKIDDLVHLMKRLDTPPDGRLPQLSGKNIELYEVEKQFRPTQSSVTYHEGIDTSLFVNALQVAKLLETALDHQITGDHSQATAEIRLSRQTLQTVLDSQGRRGTGPDEGPPFARTLPPGKTFRDLSIPPIEKAMACLRMVQDRNVITVPWLGETKSFGDFTLILIKVCSPGPVTDVELIISLSGLYWLFVECARWASHEAKNDIESQARVCQSSLEVILSTLNFWLPTTADAALAMNLAALFCFHKGKVYACWTFVNKAVMLAKALGLHMASSASALASEERNRRFCLFWSIYCLERSMALRLARPSAICDQHITIPKPEAYPPVQGLISSRQSLTDGVEMSRIFGRVYDDLFSPSALELPEAHRIIRGQDIAAQWRALIASREEHMVCRARWHEDPRGTIRDTMPVDFAQHATRATDYLVLTVIYRVTLNHSSKLPSAECTDAARISLREHASCIALLTNYHNDSALFELWANGGLILFPFLPFNIMFFSVIETGNLNDLESLKALVDALESLSHKPAYTSCAKQLQIFRALYTVAVVYNEARGQWQPESTPTRVPSRTGRNGSFNEVLDLSTLSPVSDSQPWIDFGGMALDPLGTQMGYWIQDTGQFLDSFGET</sequence>
<proteinExistence type="predicted"/>
<evidence type="ECO:0000256" key="2">
    <source>
        <dbReference type="ARBA" id="ARBA00023242"/>
    </source>
</evidence>
<feature type="region of interest" description="Disordered" evidence="3">
    <location>
        <begin position="1"/>
        <end position="38"/>
    </location>
</feature>
<keyword evidence="6" id="KW-1185">Reference proteome</keyword>